<reference evidence="2 3" key="1">
    <citation type="submission" date="2024-04" db="EMBL/GenBank/DDBJ databases">
        <title>Tritrichomonas musculus Genome.</title>
        <authorList>
            <person name="Alves-Ferreira E."/>
            <person name="Grigg M."/>
            <person name="Lorenzi H."/>
            <person name="Galac M."/>
        </authorList>
    </citation>
    <scope>NUCLEOTIDE SEQUENCE [LARGE SCALE GENOMIC DNA]</scope>
    <source>
        <strain evidence="2 3">EAF2021</strain>
    </source>
</reference>
<feature type="compositionally biased region" description="Basic and acidic residues" evidence="1">
    <location>
        <begin position="13"/>
        <end position="27"/>
    </location>
</feature>
<dbReference type="EMBL" id="JAPFFF010000031">
    <property type="protein sequence ID" value="KAK8844944.1"/>
    <property type="molecule type" value="Genomic_DNA"/>
</dbReference>
<protein>
    <submittedName>
        <fullName evidence="2">Uncharacterized protein</fullName>
    </submittedName>
</protein>
<name>A0ABR2HD35_9EUKA</name>
<proteinExistence type="predicted"/>
<feature type="region of interest" description="Disordered" evidence="1">
    <location>
        <begin position="1"/>
        <end position="39"/>
    </location>
</feature>
<evidence type="ECO:0000313" key="2">
    <source>
        <dbReference type="EMBL" id="KAK8844944.1"/>
    </source>
</evidence>
<evidence type="ECO:0000313" key="3">
    <source>
        <dbReference type="Proteomes" id="UP001470230"/>
    </source>
</evidence>
<sequence>MNDDEYKFTLPERLLKQRNEGQHDGSKPPRKSKKQKFYYEEDEDLQNDIHLPKKSIYGDEINKELPPLPPPSRNVLSVIGVFPTQKNVDLVFEYFEKKRENKKDFTFELSFSGFNPNNTDRDRETPRGNWIYIKFNKDVETFEFIKPTIQIAEHLIVSCFVGIFTEENVYVVPIKEEKEKITPYTLYRILPLDENLVATPLETKSYLTLFREFVIGEQEIPRRRGTIKSLAYSIFNRT</sequence>
<evidence type="ECO:0000256" key="1">
    <source>
        <dbReference type="SAM" id="MobiDB-lite"/>
    </source>
</evidence>
<keyword evidence="3" id="KW-1185">Reference proteome</keyword>
<accession>A0ABR2HD35</accession>
<gene>
    <name evidence="2" type="ORF">M9Y10_021117</name>
</gene>
<comment type="caution">
    <text evidence="2">The sequence shown here is derived from an EMBL/GenBank/DDBJ whole genome shotgun (WGS) entry which is preliminary data.</text>
</comment>
<dbReference type="Proteomes" id="UP001470230">
    <property type="component" value="Unassembled WGS sequence"/>
</dbReference>
<organism evidence="2 3">
    <name type="scientific">Tritrichomonas musculus</name>
    <dbReference type="NCBI Taxonomy" id="1915356"/>
    <lineage>
        <taxon>Eukaryota</taxon>
        <taxon>Metamonada</taxon>
        <taxon>Parabasalia</taxon>
        <taxon>Tritrichomonadida</taxon>
        <taxon>Tritrichomonadidae</taxon>
        <taxon>Tritrichomonas</taxon>
    </lineage>
</organism>